<sequence length="215" mass="24761">MANPTIQELQNEDKFELLAKFNHQQIKDFVIQQLSNSNTKIVRWYMIYQTLMILLGLFFLSRSVVLAVQQNFRPLFFSIATLVFCVSVLIVIHELVHGVALKMTGAPKVNYGGYLRKFVFYAEADEHVLNRKQFAFVALAPLVVIQVITLFGILFSLNQAVFYFWIILMSAHSLFCAGDIGLLSLFSSDKNAEIYTFDVKIEKTSYYYKRIDKSL</sequence>
<dbReference type="KEGG" id="mcos:GM418_13975"/>
<proteinExistence type="predicted"/>
<keyword evidence="1" id="KW-0812">Transmembrane</keyword>
<evidence type="ECO:0000313" key="2">
    <source>
        <dbReference type="EMBL" id="QGY44735.1"/>
    </source>
</evidence>
<evidence type="ECO:0008006" key="4">
    <source>
        <dbReference type="Google" id="ProtNLM"/>
    </source>
</evidence>
<gene>
    <name evidence="2" type="ORF">GM418_13975</name>
</gene>
<evidence type="ECO:0000313" key="3">
    <source>
        <dbReference type="Proteomes" id="UP000428260"/>
    </source>
</evidence>
<organism evidence="2 3">
    <name type="scientific">Maribellus comscasis</name>
    <dbReference type="NCBI Taxonomy" id="2681766"/>
    <lineage>
        <taxon>Bacteria</taxon>
        <taxon>Pseudomonadati</taxon>
        <taxon>Bacteroidota</taxon>
        <taxon>Bacteroidia</taxon>
        <taxon>Marinilabiliales</taxon>
        <taxon>Prolixibacteraceae</taxon>
        <taxon>Maribellus</taxon>
    </lineage>
</organism>
<reference evidence="2 3" key="1">
    <citation type="submission" date="2019-11" db="EMBL/GenBank/DDBJ databases">
        <authorList>
            <person name="Zheng R.K."/>
            <person name="Sun C.M."/>
        </authorList>
    </citation>
    <scope>NUCLEOTIDE SEQUENCE [LARGE SCALE GENOMIC DNA]</scope>
    <source>
        <strain evidence="2 3">WC007</strain>
    </source>
</reference>
<feature type="transmembrane region" description="Helical" evidence="1">
    <location>
        <begin position="162"/>
        <end position="186"/>
    </location>
</feature>
<dbReference type="EMBL" id="CP046401">
    <property type="protein sequence ID" value="QGY44735.1"/>
    <property type="molecule type" value="Genomic_DNA"/>
</dbReference>
<evidence type="ECO:0000256" key="1">
    <source>
        <dbReference type="SAM" id="Phobius"/>
    </source>
</evidence>
<feature type="transmembrane region" description="Helical" evidence="1">
    <location>
        <begin position="45"/>
        <end position="69"/>
    </location>
</feature>
<dbReference type="AlphaFoldDB" id="A0A6I6JP50"/>
<name>A0A6I6JP50_9BACT</name>
<dbReference type="InterPro" id="IPR021683">
    <property type="entry name" value="DUF3267"/>
</dbReference>
<keyword evidence="3" id="KW-1185">Reference proteome</keyword>
<feature type="transmembrane region" description="Helical" evidence="1">
    <location>
        <begin position="134"/>
        <end position="156"/>
    </location>
</feature>
<protein>
    <recommendedName>
        <fullName evidence="4">DUF3267 domain-containing protein</fullName>
    </recommendedName>
</protein>
<accession>A0A6I6JP50</accession>
<dbReference type="Proteomes" id="UP000428260">
    <property type="component" value="Chromosome"/>
</dbReference>
<dbReference type="Pfam" id="PF11667">
    <property type="entry name" value="DUF3267"/>
    <property type="match status" value="1"/>
</dbReference>
<feature type="transmembrane region" description="Helical" evidence="1">
    <location>
        <begin position="75"/>
        <end position="96"/>
    </location>
</feature>
<dbReference type="RefSeq" id="WP_158867326.1">
    <property type="nucleotide sequence ID" value="NZ_CP046401.1"/>
</dbReference>
<keyword evidence="1" id="KW-0472">Membrane</keyword>
<keyword evidence="1" id="KW-1133">Transmembrane helix</keyword>